<dbReference type="Pfam" id="PF09829">
    <property type="entry name" value="DUF2057"/>
    <property type="match status" value="1"/>
</dbReference>
<comment type="similarity">
    <text evidence="1">Belongs to the UPF0319 family.</text>
</comment>
<dbReference type="AlphaFoldDB" id="A0A845SAY9"/>
<dbReference type="RefSeq" id="WP_162364648.1">
    <property type="nucleotide sequence ID" value="NZ_WUBS01000002.1"/>
</dbReference>
<dbReference type="InterPro" id="IPR018635">
    <property type="entry name" value="UPF0319"/>
</dbReference>
<evidence type="ECO:0000256" key="1">
    <source>
        <dbReference type="ARBA" id="ARBA00008490"/>
    </source>
</evidence>
<dbReference type="PANTHER" id="PTHR38108">
    <property type="entry name" value="UPF0319 PROTEIN YCCT"/>
    <property type="match status" value="1"/>
</dbReference>
<gene>
    <name evidence="3" type="ORF">GRH90_04310</name>
</gene>
<reference evidence="3 4" key="2">
    <citation type="submission" date="2020-02" db="EMBL/GenBank/DDBJ databases">
        <title>The new genus of Enterobacteriales.</title>
        <authorList>
            <person name="Kim I.S."/>
        </authorList>
    </citation>
    <scope>NUCLEOTIDE SEQUENCE [LARGE SCALE GENOMIC DNA]</scope>
    <source>
        <strain evidence="3 4">SAP-6</strain>
    </source>
</reference>
<dbReference type="Proteomes" id="UP000461443">
    <property type="component" value="Unassembled WGS sequence"/>
</dbReference>
<keyword evidence="2" id="KW-0732">Signal</keyword>
<keyword evidence="4" id="KW-1185">Reference proteome</keyword>
<evidence type="ECO:0000256" key="2">
    <source>
        <dbReference type="ARBA" id="ARBA00022729"/>
    </source>
</evidence>
<dbReference type="EMBL" id="WUBS01000002">
    <property type="protein sequence ID" value="NDL61983.1"/>
    <property type="molecule type" value="Genomic_DNA"/>
</dbReference>
<protein>
    <submittedName>
        <fullName evidence="3">DUF2057 domain-containing protein</fullName>
    </submittedName>
</protein>
<accession>A0A845SAY9</accession>
<evidence type="ECO:0000313" key="4">
    <source>
        <dbReference type="Proteomes" id="UP000461443"/>
    </source>
</evidence>
<proteinExistence type="inferred from homology"/>
<comment type="caution">
    <text evidence="3">The sequence shown here is derived from an EMBL/GenBank/DDBJ whole genome shotgun (WGS) entry which is preliminary data.</text>
</comment>
<sequence>MRFMPAVVIGIGLLAGIPALATTLRLPEEMELLIVDGKPLGSTLLRGADSLELEQGRHQLVFIITKVLPDATGSPRKYTSPYIITQFTTQYARQLIFQLPTLATSADRDRFSHQPVIRLQDQRGVAVDATFSRLNTDGQALMDALHRYNLSLGLAQAIPPPTAGAGNGSAAGSTPITVPPAAGAGMGQNERMLRFWFLQADEPTREHFLQWARRQTH</sequence>
<evidence type="ECO:0000313" key="3">
    <source>
        <dbReference type="EMBL" id="NDL61983.1"/>
    </source>
</evidence>
<reference evidence="3 4" key="1">
    <citation type="submission" date="2019-12" db="EMBL/GenBank/DDBJ databases">
        <authorList>
            <person name="Lee S.D."/>
        </authorList>
    </citation>
    <scope>NUCLEOTIDE SEQUENCE [LARGE SCALE GENOMIC DNA]</scope>
    <source>
        <strain evidence="3 4">SAP-6</strain>
    </source>
</reference>
<dbReference type="PANTHER" id="PTHR38108:SF1">
    <property type="entry name" value="UPF0319 PROTEIN YCCT"/>
    <property type="match status" value="1"/>
</dbReference>
<name>A0A845SAY9_9GAMM</name>
<organism evidence="3 4">
    <name type="scientific">Acerihabitans arboris</name>
    <dbReference type="NCBI Taxonomy" id="2691583"/>
    <lineage>
        <taxon>Bacteria</taxon>
        <taxon>Pseudomonadati</taxon>
        <taxon>Pseudomonadota</taxon>
        <taxon>Gammaproteobacteria</taxon>
        <taxon>Enterobacterales</taxon>
        <taxon>Pectobacteriaceae</taxon>
        <taxon>Acerihabitans</taxon>
    </lineage>
</organism>